<feature type="region of interest" description="Disordered" evidence="1">
    <location>
        <begin position="48"/>
        <end position="103"/>
    </location>
</feature>
<evidence type="ECO:0000313" key="5">
    <source>
        <dbReference type="Proteomes" id="UP000435112"/>
    </source>
</evidence>
<feature type="region of interest" description="Disordered" evidence="1">
    <location>
        <begin position="172"/>
        <end position="200"/>
    </location>
</feature>
<accession>A0A6A3N8J9</accession>
<organism evidence="3 4">
    <name type="scientific">Phytophthora rubi</name>
    <dbReference type="NCBI Taxonomy" id="129364"/>
    <lineage>
        <taxon>Eukaryota</taxon>
        <taxon>Sar</taxon>
        <taxon>Stramenopiles</taxon>
        <taxon>Oomycota</taxon>
        <taxon>Peronosporomycetes</taxon>
        <taxon>Peronosporales</taxon>
        <taxon>Peronosporaceae</taxon>
        <taxon>Phytophthora</taxon>
    </lineage>
</organism>
<sequence length="242" mass="25318">MLRLVLGLALEKRAACHLLRLQPAFGAVAAYADGWIKANQLTEGNREAGAVGPVPVADNTCTRRSARSSSSPSARRCGRPARTAHAAGKEHPSSPELDLEGRKDTAEVDVSVCEEERRGRLLQDQIQTVKKHILSKSRGRHRSVVMKVATTASKAKAHVNRTAPKKTAATVKNTSPVKSAAPVKNVPPVESGVPKTNAPSSGTWGGPIPAAVAHNRPGAIVISATAASMRAGRAGNSRGCSI</sequence>
<feature type="compositionally biased region" description="Basic and acidic residues" evidence="1">
    <location>
        <begin position="87"/>
        <end position="103"/>
    </location>
</feature>
<dbReference type="AlphaFoldDB" id="A0A6A3N8J9"/>
<evidence type="ECO:0000313" key="4">
    <source>
        <dbReference type="Proteomes" id="UP000429607"/>
    </source>
</evidence>
<proteinExistence type="predicted"/>
<reference evidence="4 5" key="1">
    <citation type="submission" date="2018-09" db="EMBL/GenBank/DDBJ databases">
        <title>Genomic investigation of the strawberry pathogen Phytophthora fragariae indicates pathogenicity is determined by transcriptional variation in three key races.</title>
        <authorList>
            <person name="Adams T.M."/>
            <person name="Armitage A.D."/>
            <person name="Sobczyk M.K."/>
            <person name="Bates H.J."/>
            <person name="Dunwell J.M."/>
            <person name="Nellist C.F."/>
            <person name="Harrison R.J."/>
        </authorList>
    </citation>
    <scope>NUCLEOTIDE SEQUENCE [LARGE SCALE GENOMIC DNA]</scope>
    <source>
        <strain evidence="3 4">SCRP249</strain>
        <strain evidence="2 5">SCRP324</strain>
    </source>
</reference>
<evidence type="ECO:0000256" key="1">
    <source>
        <dbReference type="SAM" id="MobiDB-lite"/>
    </source>
</evidence>
<evidence type="ECO:0000313" key="2">
    <source>
        <dbReference type="EMBL" id="KAE9035844.1"/>
    </source>
</evidence>
<dbReference type="EMBL" id="QXFU01000351">
    <property type="protein sequence ID" value="KAE9035844.1"/>
    <property type="molecule type" value="Genomic_DNA"/>
</dbReference>
<comment type="caution">
    <text evidence="3">The sequence shown here is derived from an EMBL/GenBank/DDBJ whole genome shotgun (WGS) entry which is preliminary data.</text>
</comment>
<name>A0A6A3N8J9_9STRA</name>
<gene>
    <name evidence="3" type="ORF">PR001_g6999</name>
    <name evidence="2" type="ORF">PR002_g7355</name>
</gene>
<evidence type="ECO:0000313" key="3">
    <source>
        <dbReference type="EMBL" id="KAE9040577.1"/>
    </source>
</evidence>
<protein>
    <submittedName>
        <fullName evidence="3">Uncharacterized protein</fullName>
    </submittedName>
</protein>
<dbReference type="OrthoDB" id="10419368at2759"/>
<dbReference type="Proteomes" id="UP000435112">
    <property type="component" value="Unassembled WGS sequence"/>
</dbReference>
<dbReference type="EMBL" id="QXFV01000340">
    <property type="protein sequence ID" value="KAE9040577.1"/>
    <property type="molecule type" value="Genomic_DNA"/>
</dbReference>
<dbReference type="Proteomes" id="UP000429607">
    <property type="component" value="Unassembled WGS sequence"/>
</dbReference>